<sequence length="131" mass="14921">MKSDSIKTTDTPLYAVSHDKTIPTQILVSAYYRVHPDDRQTFIDAVIPDMTAAVTMPGCIYYAFAQDVRDPNTFHLLEGWADKEAYEYHENADTFLTALSIVVKNVKILDRQGIRYDVAKQHIDDPRGKVE</sequence>
<dbReference type="AlphaFoldDB" id="A0A0A2M348"/>
<protein>
    <submittedName>
        <fullName evidence="2">Monooxygenase</fullName>
    </submittedName>
</protein>
<dbReference type="OrthoDB" id="9812192at2"/>
<dbReference type="Gene3D" id="3.30.70.100">
    <property type="match status" value="1"/>
</dbReference>
<dbReference type="PANTHER" id="PTHR33336:SF15">
    <property type="entry name" value="ABM DOMAIN-CONTAINING PROTEIN"/>
    <property type="match status" value="1"/>
</dbReference>
<dbReference type="GO" id="GO:0004497">
    <property type="term" value="F:monooxygenase activity"/>
    <property type="evidence" value="ECO:0007669"/>
    <property type="project" value="UniProtKB-KW"/>
</dbReference>
<gene>
    <name evidence="2" type="ORF">Q765_10585</name>
</gene>
<dbReference type="InterPro" id="IPR007138">
    <property type="entry name" value="ABM_dom"/>
</dbReference>
<name>A0A0A2M348_9FLAO</name>
<keyword evidence="2" id="KW-0560">Oxidoreductase</keyword>
<dbReference type="PROSITE" id="PS51725">
    <property type="entry name" value="ABM"/>
    <property type="match status" value="1"/>
</dbReference>
<evidence type="ECO:0000313" key="2">
    <source>
        <dbReference type="EMBL" id="KGO86654.1"/>
    </source>
</evidence>
<organism evidence="2 3">
    <name type="scientific">Flavobacterium rivuli WB 3.3-2 = DSM 21788</name>
    <dbReference type="NCBI Taxonomy" id="1121895"/>
    <lineage>
        <taxon>Bacteria</taxon>
        <taxon>Pseudomonadati</taxon>
        <taxon>Bacteroidota</taxon>
        <taxon>Flavobacteriia</taxon>
        <taxon>Flavobacteriales</taxon>
        <taxon>Flavobacteriaceae</taxon>
        <taxon>Flavobacterium</taxon>
    </lineage>
</organism>
<reference evidence="2 3" key="1">
    <citation type="submission" date="2013-09" db="EMBL/GenBank/DDBJ databases">
        <authorList>
            <person name="Zeng Z."/>
            <person name="Chen C."/>
        </authorList>
    </citation>
    <scope>NUCLEOTIDE SEQUENCE [LARGE SCALE GENOMIC DNA]</scope>
    <source>
        <strain evidence="2 3">WB 3.3-2</strain>
    </source>
</reference>
<dbReference type="RefSeq" id="WP_020214115.1">
    <property type="nucleotide sequence ID" value="NZ_JRLX01000009.1"/>
</dbReference>
<dbReference type="EMBL" id="JRLX01000009">
    <property type="protein sequence ID" value="KGO86654.1"/>
    <property type="molecule type" value="Genomic_DNA"/>
</dbReference>
<dbReference type="SUPFAM" id="SSF54909">
    <property type="entry name" value="Dimeric alpha+beta barrel"/>
    <property type="match status" value="1"/>
</dbReference>
<keyword evidence="3" id="KW-1185">Reference proteome</keyword>
<dbReference type="eggNOG" id="COG1359">
    <property type="taxonomic scope" value="Bacteria"/>
</dbReference>
<feature type="domain" description="ABM" evidence="1">
    <location>
        <begin position="26"/>
        <end position="115"/>
    </location>
</feature>
<dbReference type="STRING" id="1121895.GCA_000378485_02947"/>
<dbReference type="Pfam" id="PF03992">
    <property type="entry name" value="ABM"/>
    <property type="match status" value="1"/>
</dbReference>
<evidence type="ECO:0000259" key="1">
    <source>
        <dbReference type="PROSITE" id="PS51725"/>
    </source>
</evidence>
<dbReference type="InterPro" id="IPR050744">
    <property type="entry name" value="AI-2_Isomerase_LsrG"/>
</dbReference>
<proteinExistence type="predicted"/>
<keyword evidence="2" id="KW-0503">Monooxygenase</keyword>
<comment type="caution">
    <text evidence="2">The sequence shown here is derived from an EMBL/GenBank/DDBJ whole genome shotgun (WGS) entry which is preliminary data.</text>
</comment>
<evidence type="ECO:0000313" key="3">
    <source>
        <dbReference type="Proteomes" id="UP000030152"/>
    </source>
</evidence>
<dbReference type="PANTHER" id="PTHR33336">
    <property type="entry name" value="QUINOL MONOOXYGENASE YGIN-RELATED"/>
    <property type="match status" value="1"/>
</dbReference>
<accession>A0A0A2M348</accession>
<dbReference type="Proteomes" id="UP000030152">
    <property type="component" value="Unassembled WGS sequence"/>
</dbReference>
<dbReference type="InterPro" id="IPR011008">
    <property type="entry name" value="Dimeric_a/b-barrel"/>
</dbReference>